<evidence type="ECO:0000256" key="6">
    <source>
        <dbReference type="SAM" id="MobiDB-lite"/>
    </source>
</evidence>
<feature type="transmembrane region" description="Helical" evidence="7">
    <location>
        <begin position="332"/>
        <end position="353"/>
    </location>
</feature>
<proteinExistence type="inferred from homology"/>
<feature type="region of interest" description="Disordered" evidence="6">
    <location>
        <begin position="151"/>
        <end position="230"/>
    </location>
</feature>
<evidence type="ECO:0000256" key="7">
    <source>
        <dbReference type="SAM" id="Phobius"/>
    </source>
</evidence>
<dbReference type="GO" id="GO:0005886">
    <property type="term" value="C:plasma membrane"/>
    <property type="evidence" value="ECO:0007669"/>
    <property type="project" value="TreeGrafter"/>
</dbReference>
<dbReference type="PANTHER" id="PTHR12191:SF17">
    <property type="entry name" value="ZINC TRANSPORTER ZIP5"/>
    <property type="match status" value="1"/>
</dbReference>
<feature type="region of interest" description="Disordered" evidence="6">
    <location>
        <begin position="67"/>
        <end position="89"/>
    </location>
</feature>
<feature type="transmembrane region" description="Helical" evidence="7">
    <location>
        <begin position="566"/>
        <end position="586"/>
    </location>
</feature>
<feature type="transmembrane region" description="Helical" evidence="7">
    <location>
        <begin position="527"/>
        <end position="545"/>
    </location>
</feature>
<dbReference type="Proteomes" id="UP001044222">
    <property type="component" value="Chromosome 12"/>
</dbReference>
<name>A0A9D3RSN7_ANGAN</name>
<dbReference type="InterPro" id="IPR003689">
    <property type="entry name" value="ZIP"/>
</dbReference>
<evidence type="ECO:0000256" key="1">
    <source>
        <dbReference type="ARBA" id="ARBA00004141"/>
    </source>
</evidence>
<comment type="similarity">
    <text evidence="2">Belongs to the ZIP transporter (TC 2.A.5) family.</text>
</comment>
<reference evidence="8" key="1">
    <citation type="submission" date="2021-01" db="EMBL/GenBank/DDBJ databases">
        <title>A chromosome-scale assembly of European eel, Anguilla anguilla.</title>
        <authorList>
            <person name="Henkel C."/>
            <person name="Jong-Raadsen S.A."/>
            <person name="Dufour S."/>
            <person name="Weltzien F.-A."/>
            <person name="Palstra A.P."/>
            <person name="Pelster B."/>
            <person name="Spaink H.P."/>
            <person name="Van Den Thillart G.E."/>
            <person name="Jansen H."/>
            <person name="Zahm M."/>
            <person name="Klopp C."/>
            <person name="Cedric C."/>
            <person name="Louis A."/>
            <person name="Berthelot C."/>
            <person name="Parey E."/>
            <person name="Roest Crollius H."/>
            <person name="Montfort J."/>
            <person name="Robinson-Rechavi M."/>
            <person name="Bucao C."/>
            <person name="Bouchez O."/>
            <person name="Gislard M."/>
            <person name="Lluch J."/>
            <person name="Milhes M."/>
            <person name="Lampietro C."/>
            <person name="Lopez Roques C."/>
            <person name="Donnadieu C."/>
            <person name="Braasch I."/>
            <person name="Desvignes T."/>
            <person name="Postlethwait J."/>
            <person name="Bobe J."/>
            <person name="Guiguen Y."/>
            <person name="Dirks R."/>
        </authorList>
    </citation>
    <scope>NUCLEOTIDE SEQUENCE</scope>
    <source>
        <strain evidence="8">Tag_6206</strain>
        <tissue evidence="8">Liver</tissue>
    </source>
</reference>
<dbReference type="GO" id="GO:0005385">
    <property type="term" value="F:zinc ion transmembrane transporter activity"/>
    <property type="evidence" value="ECO:0007669"/>
    <property type="project" value="TreeGrafter"/>
</dbReference>
<dbReference type="AlphaFoldDB" id="A0A9D3RSN7"/>
<evidence type="ECO:0000256" key="2">
    <source>
        <dbReference type="ARBA" id="ARBA00006939"/>
    </source>
</evidence>
<organism evidence="8 9">
    <name type="scientific">Anguilla anguilla</name>
    <name type="common">European freshwater eel</name>
    <name type="synonym">Muraena anguilla</name>
    <dbReference type="NCBI Taxonomy" id="7936"/>
    <lineage>
        <taxon>Eukaryota</taxon>
        <taxon>Metazoa</taxon>
        <taxon>Chordata</taxon>
        <taxon>Craniata</taxon>
        <taxon>Vertebrata</taxon>
        <taxon>Euteleostomi</taxon>
        <taxon>Actinopterygii</taxon>
        <taxon>Neopterygii</taxon>
        <taxon>Teleostei</taxon>
        <taxon>Anguilliformes</taxon>
        <taxon>Anguillidae</taxon>
        <taxon>Anguilla</taxon>
    </lineage>
</organism>
<dbReference type="GO" id="GO:0071578">
    <property type="term" value="P:zinc ion import across plasma membrane"/>
    <property type="evidence" value="ECO:0007669"/>
    <property type="project" value="TreeGrafter"/>
</dbReference>
<dbReference type="InterPro" id="IPR050799">
    <property type="entry name" value="ZIP_Transporter"/>
</dbReference>
<evidence type="ECO:0008006" key="10">
    <source>
        <dbReference type="Google" id="ProtNLM"/>
    </source>
</evidence>
<gene>
    <name evidence="8" type="ORF">ANANG_G00221230</name>
</gene>
<protein>
    <recommendedName>
        <fullName evidence="10">Zinc transporter ZIP5</fullName>
    </recommendedName>
</protein>
<dbReference type="GO" id="GO:0030003">
    <property type="term" value="P:intracellular monoatomic cation homeostasis"/>
    <property type="evidence" value="ECO:0007669"/>
    <property type="project" value="TreeGrafter"/>
</dbReference>
<dbReference type="GO" id="GO:0140410">
    <property type="term" value="F:monoatomic cation:bicarbonate symporter activity"/>
    <property type="evidence" value="ECO:0007669"/>
    <property type="project" value="TreeGrafter"/>
</dbReference>
<comment type="caution">
    <text evidence="8">The sequence shown here is derived from an EMBL/GenBank/DDBJ whole genome shotgun (WGS) entry which is preliminary data.</text>
</comment>
<accession>A0A9D3RSN7</accession>
<sequence length="597" mass="63829">MSSCEDRRPANSAAGQFSNFRSIDKFKRMAFVQRRGPFRVPCLLAALAALTLCSEMGVGPKPLAASTAASKKAPQWKEEQTANSSRAEPFGPGYLEEAFEEQGYYLQRLFLQYGDNGTLSYGGLKRLLGSLGLGEVNVLQISQQGLKHIPPSSQNLHPHDGPAASPHILESGRSGETGSEWGAEDTVGPAEVYHRPASGKEGQDHLELPRAPHPQPGQTHPEGPSFEPDHPIKTHLHGNCLNVTQLLWNFGLGKASHITPSHFTFLCPALLYQIESGVCLRHPEGEGLEAGKSGSFLVALGWGFLALVVISLPSLLALALVPLVPPARLQTLLCPMAALAMGTLCGDALLHLLPHARTGSHSESEQRDSVLKGASVLAGLYLFFLVEGTMGLQRHFKRKVRKTKQDSPSAQGGRAPERELDALHDVTLIESAPPPERLVWMVVMGDGIHNLTDGLAIGVAFSQGLAGGLSTTVAVFCHELPHELGDLALLLGAGWPMRRLLVFSGASAALGLLGLLAGTVLGHHFAALSPWILSLTAGVFLYVALVDMTPEMLHGDRGPMRPLTRFFLQNLGLLTGGAIMLCIALFEDSIAFNLGDA</sequence>
<feature type="transmembrane region" description="Helical" evidence="7">
    <location>
        <begin position="500"/>
        <end position="521"/>
    </location>
</feature>
<keyword evidence="4 7" id="KW-1133">Transmembrane helix</keyword>
<feature type="transmembrane region" description="Helical" evidence="7">
    <location>
        <begin position="296"/>
        <end position="320"/>
    </location>
</feature>
<feature type="transmembrane region" description="Helical" evidence="7">
    <location>
        <begin position="373"/>
        <end position="392"/>
    </location>
</feature>
<dbReference type="EMBL" id="JAFIRN010000012">
    <property type="protein sequence ID" value="KAG5838197.1"/>
    <property type="molecule type" value="Genomic_DNA"/>
</dbReference>
<feature type="compositionally biased region" description="Basic and acidic residues" evidence="6">
    <location>
        <begin position="201"/>
        <end position="210"/>
    </location>
</feature>
<dbReference type="PANTHER" id="PTHR12191">
    <property type="entry name" value="SOLUTE CARRIER FAMILY 39"/>
    <property type="match status" value="1"/>
</dbReference>
<evidence type="ECO:0000256" key="4">
    <source>
        <dbReference type="ARBA" id="ARBA00022989"/>
    </source>
</evidence>
<keyword evidence="5 7" id="KW-0472">Membrane</keyword>
<evidence type="ECO:0000256" key="3">
    <source>
        <dbReference type="ARBA" id="ARBA00022692"/>
    </source>
</evidence>
<dbReference type="Pfam" id="PF02535">
    <property type="entry name" value="Zip"/>
    <property type="match status" value="1"/>
</dbReference>
<evidence type="ECO:0000313" key="9">
    <source>
        <dbReference type="Proteomes" id="UP001044222"/>
    </source>
</evidence>
<comment type="subcellular location">
    <subcellularLocation>
        <location evidence="1">Membrane</location>
        <topology evidence="1">Multi-pass membrane protein</topology>
    </subcellularLocation>
</comment>
<keyword evidence="9" id="KW-1185">Reference proteome</keyword>
<feature type="region of interest" description="Disordered" evidence="6">
    <location>
        <begin position="398"/>
        <end position="417"/>
    </location>
</feature>
<evidence type="ECO:0000313" key="8">
    <source>
        <dbReference type="EMBL" id="KAG5838197.1"/>
    </source>
</evidence>
<evidence type="ECO:0000256" key="5">
    <source>
        <dbReference type="ARBA" id="ARBA00023136"/>
    </source>
</evidence>
<keyword evidence="3 7" id="KW-0812">Transmembrane</keyword>